<dbReference type="Gene3D" id="1.10.10.60">
    <property type="entry name" value="Homeodomain-like"/>
    <property type="match status" value="1"/>
</dbReference>
<evidence type="ECO:0000259" key="16">
    <source>
        <dbReference type="PROSITE" id="PS50090"/>
    </source>
</evidence>
<gene>
    <name evidence="18" type="ORF">OCBIM_22013214mg</name>
</gene>
<evidence type="ECO:0000256" key="2">
    <source>
        <dbReference type="ARBA" id="ARBA00022553"/>
    </source>
</evidence>
<comment type="subunit">
    <text evidence="13">Component of the ADA2A-containing complex (ATAC), composed of KAT14, KAT2A, TADA2L, TADA3L, ZZ3, MBIP, WDR5, YEATS2, CCDC101 and DR1. Interacts via (ZZ-type zinc finger) with histone H3 in a methylation-independent manner and acetylation on 'Lys-4' (H3K4ac) moderately enhances the interaction.</text>
</comment>
<dbReference type="InterPro" id="IPR001005">
    <property type="entry name" value="SANT/Myb"/>
</dbReference>
<dbReference type="EMBL" id="KQ418002">
    <property type="protein sequence ID" value="KOF89354.1"/>
    <property type="molecule type" value="Genomic_DNA"/>
</dbReference>
<organism evidence="18">
    <name type="scientific">Octopus bimaculoides</name>
    <name type="common">California two-spotted octopus</name>
    <dbReference type="NCBI Taxonomy" id="37653"/>
    <lineage>
        <taxon>Eukaryota</taxon>
        <taxon>Metazoa</taxon>
        <taxon>Spiralia</taxon>
        <taxon>Lophotrochozoa</taxon>
        <taxon>Mollusca</taxon>
        <taxon>Cephalopoda</taxon>
        <taxon>Coleoidea</taxon>
        <taxon>Octopodiformes</taxon>
        <taxon>Octopoda</taxon>
        <taxon>Incirrata</taxon>
        <taxon>Octopodidae</taxon>
        <taxon>Octopus</taxon>
    </lineage>
</organism>
<comment type="function">
    <text evidence="12">Histone H3 reader that is required for the ATAC complex-mediated maintenance of histone acetylation and gene activation. Component of the ATAC complex, a complex with histone acetyltransferase activity on histones H3 and H4.</text>
</comment>
<dbReference type="GO" id="GO:0008270">
    <property type="term" value="F:zinc ion binding"/>
    <property type="evidence" value="ECO:0007669"/>
    <property type="project" value="UniProtKB-KW"/>
</dbReference>
<keyword evidence="9" id="KW-0238">DNA-binding</keyword>
<accession>A0A0L8HJQ1</accession>
<sequence>METQVENSPCLPQNNPTSCEIDEKDSPYYFESDHTALRCNPDYCNLLKTLCRLESQRIKAIQDIDQLYKCQESALKDPIAFVEQLQRGEDLNFPKRQTVAEIPVINWEAYTSKKDIAAYCTSRHMTRKKRPGPSIGCLQGSSYMDDGDTDNMFRTDCPKSQTVVRGRLKDENKPVSFNQLWSVDEQKRLEELLVKHPPEEIESRRWQKIAAALGNRTTQQVASRVQKYFIKLAKAGLPVPGRTPNLTSYTRKTGHRHQRYNRFYHQSTFLQAHELPVYMSDNDDESSRSIDGCNSLTTDALQAEHSKDFTDDDDDEDDDDDDDDNEDEDIPLELRDTAEYKELMKLKNLKISRFNTGQCQTLKCINCRRILTNRWHCIDCQEQGLSIDLCQVCIESSFEHPVHQVSHRLKPLNSNPSYVDNDYTKFSGDYNYLDPNYMPAS</sequence>
<dbReference type="Pfam" id="PF00249">
    <property type="entry name" value="Myb_DNA-binding"/>
    <property type="match status" value="1"/>
</dbReference>
<dbReference type="FunFam" id="1.10.10.60:FF:000128">
    <property type="entry name" value="Putative ZZ-type zinc finger-containing protein 3"/>
    <property type="match status" value="1"/>
</dbReference>
<keyword evidence="2" id="KW-0597">Phosphoprotein</keyword>
<keyword evidence="6" id="KW-0832">Ubl conjugation</keyword>
<evidence type="ECO:0000256" key="15">
    <source>
        <dbReference type="SAM" id="MobiDB-lite"/>
    </source>
</evidence>
<dbReference type="OrthoDB" id="20473at2759"/>
<proteinExistence type="predicted"/>
<dbReference type="PROSITE" id="PS50090">
    <property type="entry name" value="MYB_LIKE"/>
    <property type="match status" value="1"/>
</dbReference>
<dbReference type="GO" id="GO:0003677">
    <property type="term" value="F:DNA binding"/>
    <property type="evidence" value="ECO:0007669"/>
    <property type="project" value="UniProtKB-KW"/>
</dbReference>
<dbReference type="InterPro" id="IPR037830">
    <property type="entry name" value="ZZZ3"/>
</dbReference>
<evidence type="ECO:0000256" key="12">
    <source>
        <dbReference type="ARBA" id="ARBA00053098"/>
    </source>
</evidence>
<dbReference type="InterPro" id="IPR043145">
    <property type="entry name" value="Znf_ZZ_sf"/>
</dbReference>
<dbReference type="InterPro" id="IPR017930">
    <property type="entry name" value="Myb_dom"/>
</dbReference>
<dbReference type="GO" id="GO:0000785">
    <property type="term" value="C:chromatin"/>
    <property type="evidence" value="ECO:0007669"/>
    <property type="project" value="UniProtKB-ARBA"/>
</dbReference>
<dbReference type="CDD" id="cd00167">
    <property type="entry name" value="SANT"/>
    <property type="match status" value="1"/>
</dbReference>
<dbReference type="InterPro" id="IPR009057">
    <property type="entry name" value="Homeodomain-like_sf"/>
</dbReference>
<keyword evidence="1" id="KW-1017">Isopeptide bond</keyword>
<name>A0A0L8HJQ1_OCTBM</name>
<dbReference type="GO" id="GO:0140535">
    <property type="term" value="C:intracellular protein-containing complex"/>
    <property type="evidence" value="ECO:0007669"/>
    <property type="project" value="UniProtKB-ARBA"/>
</dbReference>
<protein>
    <recommendedName>
        <fullName evidence="14">ZZ-type zinc finger-containing protein 3</fullName>
    </recommendedName>
</protein>
<keyword evidence="3" id="KW-0479">Metal-binding</keyword>
<feature type="compositionally biased region" description="Acidic residues" evidence="15">
    <location>
        <begin position="310"/>
        <end position="331"/>
    </location>
</feature>
<keyword evidence="8" id="KW-0805">Transcription regulation</keyword>
<evidence type="ECO:0000256" key="14">
    <source>
        <dbReference type="ARBA" id="ARBA00068620"/>
    </source>
</evidence>
<dbReference type="OMA" id="PNPINIG"/>
<keyword evidence="7" id="KW-0007">Acetylation</keyword>
<evidence type="ECO:0000256" key="6">
    <source>
        <dbReference type="ARBA" id="ARBA00022843"/>
    </source>
</evidence>
<evidence type="ECO:0000256" key="8">
    <source>
        <dbReference type="ARBA" id="ARBA00023015"/>
    </source>
</evidence>
<feature type="domain" description="Myb-like" evidence="16">
    <location>
        <begin position="181"/>
        <end position="229"/>
    </location>
</feature>
<evidence type="ECO:0000313" key="18">
    <source>
        <dbReference type="EMBL" id="KOF89354.1"/>
    </source>
</evidence>
<dbReference type="GO" id="GO:1902493">
    <property type="term" value="C:acetyltransferase complex"/>
    <property type="evidence" value="ECO:0007669"/>
    <property type="project" value="UniProtKB-ARBA"/>
</dbReference>
<evidence type="ECO:0000256" key="13">
    <source>
        <dbReference type="ARBA" id="ARBA00062553"/>
    </source>
</evidence>
<keyword evidence="11" id="KW-0539">Nucleus</keyword>
<dbReference type="Gene3D" id="3.30.60.90">
    <property type="match status" value="1"/>
</dbReference>
<dbReference type="GO" id="GO:0051726">
    <property type="term" value="P:regulation of cell cycle"/>
    <property type="evidence" value="ECO:0007669"/>
    <property type="project" value="UniProtKB-ARBA"/>
</dbReference>
<evidence type="ECO:0000259" key="17">
    <source>
        <dbReference type="PROSITE" id="PS51294"/>
    </source>
</evidence>
<dbReference type="SUPFAM" id="SSF57850">
    <property type="entry name" value="RING/U-box"/>
    <property type="match status" value="1"/>
</dbReference>
<dbReference type="SMART" id="SM00717">
    <property type="entry name" value="SANT"/>
    <property type="match status" value="1"/>
</dbReference>
<dbReference type="KEGG" id="obi:106870322"/>
<evidence type="ECO:0000256" key="1">
    <source>
        <dbReference type="ARBA" id="ARBA00022499"/>
    </source>
</evidence>
<dbReference type="AlphaFoldDB" id="A0A0L8HJQ1"/>
<evidence type="ECO:0000256" key="5">
    <source>
        <dbReference type="ARBA" id="ARBA00022833"/>
    </source>
</evidence>
<keyword evidence="10" id="KW-0804">Transcription</keyword>
<dbReference type="SUPFAM" id="SSF46689">
    <property type="entry name" value="Homeodomain-like"/>
    <property type="match status" value="1"/>
</dbReference>
<dbReference type="PANTHER" id="PTHR22705">
    <property type="entry name" value="ZINC FINGER, ZZ DOMAIN CONTAINING 3"/>
    <property type="match status" value="1"/>
</dbReference>
<evidence type="ECO:0000256" key="10">
    <source>
        <dbReference type="ARBA" id="ARBA00023163"/>
    </source>
</evidence>
<feature type="region of interest" description="Disordered" evidence="15">
    <location>
        <begin position="304"/>
        <end position="333"/>
    </location>
</feature>
<keyword evidence="4" id="KW-0863">Zinc-finger</keyword>
<dbReference type="STRING" id="37653.A0A0L8HJQ1"/>
<dbReference type="PANTHER" id="PTHR22705:SF0">
    <property type="entry name" value="ZZ-TYPE ZINC FINGER-CONTAINING PROTEIN 3"/>
    <property type="match status" value="1"/>
</dbReference>
<evidence type="ECO:0000256" key="7">
    <source>
        <dbReference type="ARBA" id="ARBA00022990"/>
    </source>
</evidence>
<keyword evidence="5" id="KW-0862">Zinc</keyword>
<evidence type="ECO:0000256" key="3">
    <source>
        <dbReference type="ARBA" id="ARBA00022723"/>
    </source>
</evidence>
<evidence type="ECO:0000256" key="11">
    <source>
        <dbReference type="ARBA" id="ARBA00023242"/>
    </source>
</evidence>
<feature type="domain" description="HTH myb-type" evidence="17">
    <location>
        <begin position="181"/>
        <end position="233"/>
    </location>
</feature>
<evidence type="ECO:0000256" key="4">
    <source>
        <dbReference type="ARBA" id="ARBA00022771"/>
    </source>
</evidence>
<evidence type="ECO:0000256" key="9">
    <source>
        <dbReference type="ARBA" id="ARBA00023125"/>
    </source>
</evidence>
<reference evidence="18" key="1">
    <citation type="submission" date="2015-07" db="EMBL/GenBank/DDBJ databases">
        <title>MeaNS - Measles Nucleotide Surveillance Program.</title>
        <authorList>
            <person name="Tran T."/>
            <person name="Druce J."/>
        </authorList>
    </citation>
    <scope>NUCLEOTIDE SEQUENCE</scope>
    <source>
        <strain evidence="18">UCB-OBI-ISO-001</strain>
        <tissue evidence="18">Gonad</tissue>
    </source>
</reference>
<dbReference type="PROSITE" id="PS51294">
    <property type="entry name" value="HTH_MYB"/>
    <property type="match status" value="1"/>
</dbReference>